<evidence type="ECO:0000256" key="2">
    <source>
        <dbReference type="ARBA" id="ARBA00005745"/>
    </source>
</evidence>
<evidence type="ECO:0000256" key="7">
    <source>
        <dbReference type="SAM" id="MobiDB-lite"/>
    </source>
</evidence>
<feature type="transmembrane region" description="Helical" evidence="8">
    <location>
        <begin position="197"/>
        <end position="217"/>
    </location>
</feature>
<accession>A0A1F6MBA1</accession>
<sequence>MSSTRSARVKTSAAPAQKNTQEAAPKSHAIPWYARVGMRKESEYLFENLSTLLLSGMDILQALEGVKNGIRAKRLVQALNEIEEDIEAGKPLWSSLERTRLAPQHITALIRIGEETGRLSENLGMIVDQQQKDHLFRSRVKSAMMYPLMVFVLALVVSMGIAWFILPRLSTVFVSLDVELPLVTRVLIGIGEFISKYGSIVVPSIFAVIVFIGYILFVHPRTKHWGQAMLFTLPGVRTLIQQVELARFGYVLGTLLEAGLPLTHALQSLHDTTTIRRYQMLYDHIRQGVEIGDSFQRCFDSYAKMRRLIPIPIQQMIFAAERSGNLSVSLRHIGETFEVKAETTTKNLSVMIEPILLVIVWGGVVTVAFAVILPVYSLLGQGGF</sequence>
<dbReference type="Proteomes" id="UP000176282">
    <property type="component" value="Unassembled WGS sequence"/>
</dbReference>
<comment type="caution">
    <text evidence="10">The sequence shown here is derived from an EMBL/GenBank/DDBJ whole genome shotgun (WGS) entry which is preliminary data.</text>
</comment>
<feature type="transmembrane region" description="Helical" evidence="8">
    <location>
        <begin position="145"/>
        <end position="166"/>
    </location>
</feature>
<keyword evidence="5 8" id="KW-1133">Transmembrane helix</keyword>
<evidence type="ECO:0000256" key="3">
    <source>
        <dbReference type="ARBA" id="ARBA00022475"/>
    </source>
</evidence>
<dbReference type="InterPro" id="IPR042094">
    <property type="entry name" value="T2SS_GspF_sf"/>
</dbReference>
<evidence type="ECO:0000313" key="10">
    <source>
        <dbReference type="EMBL" id="OGH68937.1"/>
    </source>
</evidence>
<feature type="domain" description="Type II secretion system protein GspF" evidence="9">
    <location>
        <begin position="47"/>
        <end position="167"/>
    </location>
</feature>
<dbReference type="EMBL" id="MFQB01000001">
    <property type="protein sequence ID" value="OGH68937.1"/>
    <property type="molecule type" value="Genomic_DNA"/>
</dbReference>
<organism evidence="10 11">
    <name type="scientific">Candidatus Magasanikbacteria bacterium RIFCSPHIGHO2_02_FULL_47_14</name>
    <dbReference type="NCBI Taxonomy" id="1798680"/>
    <lineage>
        <taxon>Bacteria</taxon>
        <taxon>Candidatus Magasanikiibacteriota</taxon>
    </lineage>
</organism>
<dbReference type="PANTHER" id="PTHR30012:SF0">
    <property type="entry name" value="TYPE II SECRETION SYSTEM PROTEIN F-RELATED"/>
    <property type="match status" value="1"/>
</dbReference>
<dbReference type="Pfam" id="PF00482">
    <property type="entry name" value="T2SSF"/>
    <property type="match status" value="2"/>
</dbReference>
<dbReference type="STRING" id="1798680.A3J66_00455"/>
<evidence type="ECO:0000256" key="1">
    <source>
        <dbReference type="ARBA" id="ARBA00004651"/>
    </source>
</evidence>
<dbReference type="InterPro" id="IPR018076">
    <property type="entry name" value="T2SS_GspF_dom"/>
</dbReference>
<feature type="transmembrane region" description="Helical" evidence="8">
    <location>
        <begin position="355"/>
        <end position="379"/>
    </location>
</feature>
<evidence type="ECO:0000259" key="9">
    <source>
        <dbReference type="Pfam" id="PF00482"/>
    </source>
</evidence>
<proteinExistence type="inferred from homology"/>
<comment type="subcellular location">
    <subcellularLocation>
        <location evidence="1">Cell membrane</location>
        <topology evidence="1">Multi-pass membrane protein</topology>
    </subcellularLocation>
</comment>
<evidence type="ECO:0000256" key="4">
    <source>
        <dbReference type="ARBA" id="ARBA00022692"/>
    </source>
</evidence>
<evidence type="ECO:0000256" key="8">
    <source>
        <dbReference type="SAM" id="Phobius"/>
    </source>
</evidence>
<gene>
    <name evidence="10" type="ORF">A3J66_00455</name>
</gene>
<keyword evidence="6 8" id="KW-0472">Membrane</keyword>
<keyword evidence="4 8" id="KW-0812">Transmembrane</keyword>
<evidence type="ECO:0000313" key="11">
    <source>
        <dbReference type="Proteomes" id="UP000176282"/>
    </source>
</evidence>
<dbReference type="Gene3D" id="1.20.81.30">
    <property type="entry name" value="Type II secretion system (T2SS), domain F"/>
    <property type="match status" value="2"/>
</dbReference>
<evidence type="ECO:0000256" key="5">
    <source>
        <dbReference type="ARBA" id="ARBA00022989"/>
    </source>
</evidence>
<comment type="similarity">
    <text evidence="2">Belongs to the GSP F family.</text>
</comment>
<feature type="region of interest" description="Disordered" evidence="7">
    <location>
        <begin position="1"/>
        <end position="25"/>
    </location>
</feature>
<dbReference type="InterPro" id="IPR003004">
    <property type="entry name" value="GspF/PilC"/>
</dbReference>
<name>A0A1F6MBA1_9BACT</name>
<keyword evidence="3" id="KW-1003">Cell membrane</keyword>
<dbReference type="AlphaFoldDB" id="A0A1F6MBA1"/>
<dbReference type="GO" id="GO:0005886">
    <property type="term" value="C:plasma membrane"/>
    <property type="evidence" value="ECO:0007669"/>
    <property type="project" value="UniProtKB-SubCell"/>
</dbReference>
<evidence type="ECO:0000256" key="6">
    <source>
        <dbReference type="ARBA" id="ARBA00023136"/>
    </source>
</evidence>
<dbReference type="PANTHER" id="PTHR30012">
    <property type="entry name" value="GENERAL SECRETION PATHWAY PROTEIN"/>
    <property type="match status" value="1"/>
</dbReference>
<reference evidence="10 11" key="1">
    <citation type="journal article" date="2016" name="Nat. Commun.">
        <title>Thousands of microbial genomes shed light on interconnected biogeochemical processes in an aquifer system.</title>
        <authorList>
            <person name="Anantharaman K."/>
            <person name="Brown C.T."/>
            <person name="Hug L.A."/>
            <person name="Sharon I."/>
            <person name="Castelle C.J."/>
            <person name="Probst A.J."/>
            <person name="Thomas B.C."/>
            <person name="Singh A."/>
            <person name="Wilkins M.J."/>
            <person name="Karaoz U."/>
            <person name="Brodie E.L."/>
            <person name="Williams K.H."/>
            <person name="Hubbard S.S."/>
            <person name="Banfield J.F."/>
        </authorList>
    </citation>
    <scope>NUCLEOTIDE SEQUENCE [LARGE SCALE GENOMIC DNA]</scope>
</reference>
<feature type="domain" description="Type II secretion system protein GspF" evidence="9">
    <location>
        <begin position="251"/>
        <end position="374"/>
    </location>
</feature>
<protein>
    <recommendedName>
        <fullName evidence="9">Type II secretion system protein GspF domain-containing protein</fullName>
    </recommendedName>
</protein>